<dbReference type="Proteomes" id="UP001172680">
    <property type="component" value="Unassembled WGS sequence"/>
</dbReference>
<proteinExistence type="predicted"/>
<organism evidence="1 2">
    <name type="scientific">Coniosporium tulheliwenetii</name>
    <dbReference type="NCBI Taxonomy" id="3383036"/>
    <lineage>
        <taxon>Eukaryota</taxon>
        <taxon>Fungi</taxon>
        <taxon>Dikarya</taxon>
        <taxon>Ascomycota</taxon>
        <taxon>Pezizomycotina</taxon>
        <taxon>Dothideomycetes</taxon>
        <taxon>Dothideomycetes incertae sedis</taxon>
        <taxon>Coniosporium</taxon>
    </lineage>
</organism>
<keyword evidence="2" id="KW-1185">Reference proteome</keyword>
<gene>
    <name evidence="1" type="primary">cbc1</name>
    <name evidence="1" type="ORF">H2199_004525</name>
</gene>
<name>A0ACC2Z5R5_9PEZI</name>
<protein>
    <submittedName>
        <fullName evidence="1">Nuclear cap-binding protein subunit 1</fullName>
    </submittedName>
</protein>
<evidence type="ECO:0000313" key="1">
    <source>
        <dbReference type="EMBL" id="KAJ9643003.1"/>
    </source>
</evidence>
<comment type="caution">
    <text evidence="1">The sequence shown here is derived from an EMBL/GenBank/DDBJ whole genome shotgun (WGS) entry which is preliminary data.</text>
</comment>
<sequence>MMDGVVYYDPSAAHITNLFKSKLSIQDHDHVKHLNPGVVEPHVPKAPRNFKTPISRRATVRASRLDDPLASPSRRAGDYYPPSYATAEKDPDTMADDDRRGGGRGFNNNNNRKRRFREDDDFDRRPQRRRYEEPTSAKLRRQLLTIAESPMKQPQDEAQEIARLFAEYYEEGDDKASFLDLMVQILTEQPFKIPFAAAVVLYTNESKPEAAAEIFTQVASKLQSSLDSGNWRDVKLILRFFGCLQVLFEGDGVFPLLDELFDRAVDLQVASQEDTVGLELVKIILFTIPYIIASPAVGFGQRAVELLAKTEAVASNEHALAPLVEIYPGDSDDRPFGYQSIIGMLQKQLQNESEKGWELACIPRLFAPKPKEEENGDDAAPTSAKHAFPNITVPSPINPGPKPLFPDAYFSLYADQDVETVPKTTDIASSLLRDVLVDTINILDFNRNATAKFLIDMDCYWAPDTFIKRATPFDKLKDVAGDKSTWKPEDMAVDAVFSQIFTLPTPEHKLVYYHSVITESCKIAPAAIAPSLGRAIRFLFRHLDLMDMELGYRFMDWFAHHLSNFEFRWKWTEWLEDIDRSDLHPKKAFIIGALDKEIRLSFAKRIRETLPQPYHHLIPEGKEKDTPDFKYSSDQTPYAPEARELLALIRKKAPEEQIQEVINRIHDQAAAHDVGDVLIPSTDAYVTAICFIGSKSLSHVLSCIERCKERLLDIGKASDAARRQVIASVVDYWKDQPGIAVNIVDKLLNYSIVSPMNVVQWALGDHLGAGEALTQSWVYEMVAGTVGKVTNRMRQIADARLERGLSAEQIELIDQHLLKERESMRELFRFIDDAVMGIATGAADGFIERDGEKGFGEEEGKLIKAWGERWARVFRRKAAVEESIVGEAAMEAKVAALGTQMDVEPEAGPDGNGAGAALDEDIIT</sequence>
<dbReference type="EMBL" id="JAPDRP010000012">
    <property type="protein sequence ID" value="KAJ9643003.1"/>
    <property type="molecule type" value="Genomic_DNA"/>
</dbReference>
<reference evidence="1" key="1">
    <citation type="submission" date="2022-10" db="EMBL/GenBank/DDBJ databases">
        <title>Culturing micro-colonial fungi from biological soil crusts in the Mojave desert and describing Neophaeococcomyces mojavensis, and introducing the new genera and species Taxawa tesnikishii.</title>
        <authorList>
            <person name="Kurbessoian T."/>
            <person name="Stajich J.E."/>
        </authorList>
    </citation>
    <scope>NUCLEOTIDE SEQUENCE</scope>
    <source>
        <strain evidence="1">JES_115</strain>
    </source>
</reference>
<accession>A0ACC2Z5R5</accession>
<evidence type="ECO:0000313" key="2">
    <source>
        <dbReference type="Proteomes" id="UP001172680"/>
    </source>
</evidence>